<dbReference type="InterPro" id="IPR008969">
    <property type="entry name" value="CarboxyPept-like_regulatory"/>
</dbReference>
<evidence type="ECO:0000256" key="1">
    <source>
        <dbReference type="SAM" id="Phobius"/>
    </source>
</evidence>
<reference evidence="2" key="1">
    <citation type="journal article" date="2014" name="Front. Microbiol.">
        <title>High frequency of phylogenetically diverse reductive dehalogenase-homologous genes in deep subseafloor sedimentary metagenomes.</title>
        <authorList>
            <person name="Kawai M."/>
            <person name="Futagami T."/>
            <person name="Toyoda A."/>
            <person name="Takaki Y."/>
            <person name="Nishi S."/>
            <person name="Hori S."/>
            <person name="Arai W."/>
            <person name="Tsubouchi T."/>
            <person name="Morono Y."/>
            <person name="Uchiyama I."/>
            <person name="Ito T."/>
            <person name="Fujiyama A."/>
            <person name="Inagaki F."/>
            <person name="Takami H."/>
        </authorList>
    </citation>
    <scope>NUCLEOTIDE SEQUENCE</scope>
    <source>
        <strain evidence="2">Expedition CK06-06</strain>
    </source>
</reference>
<dbReference type="Gene3D" id="2.60.40.1120">
    <property type="entry name" value="Carboxypeptidase-like, regulatory domain"/>
    <property type="match status" value="1"/>
</dbReference>
<proteinExistence type="predicted"/>
<gene>
    <name evidence="2" type="ORF">S06H3_35350</name>
</gene>
<dbReference type="EMBL" id="BARV01021321">
    <property type="protein sequence ID" value="GAI22287.1"/>
    <property type="molecule type" value="Genomic_DNA"/>
</dbReference>
<evidence type="ECO:0000313" key="2">
    <source>
        <dbReference type="EMBL" id="GAI22287.1"/>
    </source>
</evidence>
<dbReference type="SUPFAM" id="SSF49464">
    <property type="entry name" value="Carboxypeptidase regulatory domain-like"/>
    <property type="match status" value="1"/>
</dbReference>
<sequence length="160" mass="17538">MVREFIFTMPSGSAASITQTPEVKEITWDAIYVEPGNGLLGGVRGHVTDKETGDPIPGVMISYQLLSTQTDAEGYYEIWDIPTGTQSFTYLLGGYMIAERSAAIHEEEWTTLDVVLTPGEGPEPEPEPANLLWLWLLLAVGGAAIVGIRTKKVLEKDRRS</sequence>
<dbReference type="Pfam" id="PF13620">
    <property type="entry name" value="CarboxypepD_reg"/>
    <property type="match status" value="1"/>
</dbReference>
<comment type="caution">
    <text evidence="2">The sequence shown here is derived from an EMBL/GenBank/DDBJ whole genome shotgun (WGS) entry which is preliminary data.</text>
</comment>
<keyword evidence="1" id="KW-0812">Transmembrane</keyword>
<accession>X1LSC6</accession>
<name>X1LSC6_9ZZZZ</name>
<keyword evidence="1" id="KW-0472">Membrane</keyword>
<keyword evidence="1" id="KW-1133">Transmembrane helix</keyword>
<dbReference type="AlphaFoldDB" id="X1LSC6"/>
<feature type="transmembrane region" description="Helical" evidence="1">
    <location>
        <begin position="132"/>
        <end position="150"/>
    </location>
</feature>
<evidence type="ECO:0008006" key="3">
    <source>
        <dbReference type="Google" id="ProtNLM"/>
    </source>
</evidence>
<protein>
    <recommendedName>
        <fullName evidence="3">Carboxypeptidase regulatory-like domain-containing protein</fullName>
    </recommendedName>
</protein>
<organism evidence="2">
    <name type="scientific">marine sediment metagenome</name>
    <dbReference type="NCBI Taxonomy" id="412755"/>
    <lineage>
        <taxon>unclassified sequences</taxon>
        <taxon>metagenomes</taxon>
        <taxon>ecological metagenomes</taxon>
    </lineage>
</organism>